<evidence type="ECO:0000256" key="8">
    <source>
        <dbReference type="ARBA" id="ARBA00023136"/>
    </source>
</evidence>
<evidence type="ECO:0000259" key="13">
    <source>
        <dbReference type="Pfam" id="PF05425"/>
    </source>
</evidence>
<organism evidence="14 15">
    <name type="scientific">Streptomyces sp. 900105755</name>
    <dbReference type="NCBI Taxonomy" id="3154389"/>
    <lineage>
        <taxon>Bacteria</taxon>
        <taxon>Bacillati</taxon>
        <taxon>Actinomycetota</taxon>
        <taxon>Actinomycetes</taxon>
        <taxon>Kitasatosporales</taxon>
        <taxon>Streptomycetaceae</taxon>
        <taxon>Streptomyces</taxon>
    </lineage>
</organism>
<accession>A0ABV1TQW4</accession>
<keyword evidence="7" id="KW-0186">Copper</keyword>
<dbReference type="Proteomes" id="UP001490365">
    <property type="component" value="Unassembled WGS sequence"/>
</dbReference>
<dbReference type="Pfam" id="PF05425">
    <property type="entry name" value="CopD"/>
    <property type="match status" value="1"/>
</dbReference>
<keyword evidence="5 11" id="KW-0732">Signal</keyword>
<dbReference type="InterPro" id="IPR007348">
    <property type="entry name" value="CopC_dom"/>
</dbReference>
<evidence type="ECO:0000256" key="4">
    <source>
        <dbReference type="ARBA" id="ARBA00022723"/>
    </source>
</evidence>
<keyword evidence="3 10" id="KW-0812">Transmembrane</keyword>
<feature type="signal peptide" evidence="11">
    <location>
        <begin position="1"/>
        <end position="26"/>
    </location>
</feature>
<evidence type="ECO:0000259" key="12">
    <source>
        <dbReference type="Pfam" id="PF04234"/>
    </source>
</evidence>
<dbReference type="Pfam" id="PF04234">
    <property type="entry name" value="CopC"/>
    <property type="match status" value="1"/>
</dbReference>
<evidence type="ECO:0000256" key="7">
    <source>
        <dbReference type="ARBA" id="ARBA00023008"/>
    </source>
</evidence>
<dbReference type="PANTHER" id="PTHR34820:SF4">
    <property type="entry name" value="INNER MEMBRANE PROTEIN YEBZ"/>
    <property type="match status" value="1"/>
</dbReference>
<evidence type="ECO:0000256" key="5">
    <source>
        <dbReference type="ARBA" id="ARBA00022729"/>
    </source>
</evidence>
<dbReference type="EMBL" id="JBEOZM010000019">
    <property type="protein sequence ID" value="MER6271992.1"/>
    <property type="molecule type" value="Genomic_DNA"/>
</dbReference>
<feature type="transmembrane region" description="Helical" evidence="10">
    <location>
        <begin position="181"/>
        <end position="198"/>
    </location>
</feature>
<name>A0ABV1TQW4_9ACTN</name>
<dbReference type="RefSeq" id="WP_351960401.1">
    <property type="nucleotide sequence ID" value="NZ_JBEOZM010000019.1"/>
</dbReference>
<dbReference type="InterPro" id="IPR014756">
    <property type="entry name" value="Ig_E-set"/>
</dbReference>
<dbReference type="SUPFAM" id="SSF81296">
    <property type="entry name" value="E set domains"/>
    <property type="match status" value="1"/>
</dbReference>
<gene>
    <name evidence="14" type="ORF">ABT211_32625</name>
</gene>
<keyword evidence="15" id="KW-1185">Reference proteome</keyword>
<evidence type="ECO:0000256" key="9">
    <source>
        <dbReference type="SAM" id="MobiDB-lite"/>
    </source>
</evidence>
<evidence type="ECO:0000256" key="6">
    <source>
        <dbReference type="ARBA" id="ARBA00022989"/>
    </source>
</evidence>
<evidence type="ECO:0000256" key="1">
    <source>
        <dbReference type="ARBA" id="ARBA00004651"/>
    </source>
</evidence>
<feature type="chain" id="PRO_5046907734" evidence="11">
    <location>
        <begin position="27"/>
        <end position="623"/>
    </location>
</feature>
<evidence type="ECO:0000256" key="10">
    <source>
        <dbReference type="SAM" id="Phobius"/>
    </source>
</evidence>
<sequence>MRALTLLGSLLAALLLASAAPASAHAALRGSDPADGAVLKSSPASVTLTFTEAVGLLDDSFRVYDPTNHRVDTSEAGHGPGGSDTARITFPKKLGTGTFTVAWRVVSADSHPVSGALTFSVGKPSATAATVSAGPVENPLTGSLYNIGRYVAYLAMALLTGTVAFLAVCRPPDPAPLHTPVRTAWWALVAATLFLFVLRSPYEEGNSPATAFDLSALARSASGRPGLALLARVALLALAAALHLLLRKRTGRDLPSSPSRPLLAAAAALSVALALTWAAAEHASAGIQVPLAMTSSVLHLLSTALWMGGLAALLITLQRSAAPLPAAVVTRFSRTAFGAVTVLVVTGVYQSWRGLGSWQALTDTSYGRLLLVKLAGVILLLAAASQSRRWTARLAQAPAVPAAERVPLPVGGGPADPPAERQDAPRPDEPPATPDEPGATPDEPGATPNEPGFTPVGRHQAALRRSVLAEVAVGVAVLGITTILTGTLPGRAAAEAAESGTAPATSAGIPAAAVALVPFDVGTPNGHGKVQITLDPGRVGANSVQAVVFGPDGGISAVPELRLSFTLAAQKIGPLPANVTDRGGYWAADSVNLPIAGEWTMSVTVRVSDLDQVTVTKKVRIAA</sequence>
<keyword evidence="6 10" id="KW-1133">Transmembrane helix</keyword>
<comment type="subcellular location">
    <subcellularLocation>
        <location evidence="1">Cell membrane</location>
        <topology evidence="1">Multi-pass membrane protein</topology>
    </subcellularLocation>
</comment>
<keyword evidence="4" id="KW-0479">Metal-binding</keyword>
<dbReference type="InterPro" id="IPR008457">
    <property type="entry name" value="Cu-R_CopD_dom"/>
</dbReference>
<feature type="domain" description="Copper resistance protein D" evidence="13">
    <location>
        <begin position="327"/>
        <end position="397"/>
    </location>
</feature>
<feature type="domain" description="CopC" evidence="12">
    <location>
        <begin position="25"/>
        <end position="121"/>
    </location>
</feature>
<evidence type="ECO:0000313" key="14">
    <source>
        <dbReference type="EMBL" id="MER6271992.1"/>
    </source>
</evidence>
<feature type="transmembrane region" description="Helical" evidence="10">
    <location>
        <begin position="336"/>
        <end position="353"/>
    </location>
</feature>
<reference evidence="14 15" key="1">
    <citation type="submission" date="2024-06" db="EMBL/GenBank/DDBJ databases">
        <title>The Natural Products Discovery Center: Release of the First 8490 Sequenced Strains for Exploring Actinobacteria Biosynthetic Diversity.</title>
        <authorList>
            <person name="Kalkreuter E."/>
            <person name="Kautsar S.A."/>
            <person name="Yang D."/>
            <person name="Bader C.D."/>
            <person name="Teijaro C.N."/>
            <person name="Fluegel L."/>
            <person name="Davis C.M."/>
            <person name="Simpson J.R."/>
            <person name="Lauterbach L."/>
            <person name="Steele A.D."/>
            <person name="Gui C."/>
            <person name="Meng S."/>
            <person name="Li G."/>
            <person name="Viehrig K."/>
            <person name="Ye F."/>
            <person name="Su P."/>
            <person name="Kiefer A.F."/>
            <person name="Nichols A."/>
            <person name="Cepeda A.J."/>
            <person name="Yan W."/>
            <person name="Fan B."/>
            <person name="Jiang Y."/>
            <person name="Adhikari A."/>
            <person name="Zheng C.-J."/>
            <person name="Schuster L."/>
            <person name="Cowan T.M."/>
            <person name="Smanski M.J."/>
            <person name="Chevrette M.G."/>
            <person name="De Carvalho L.P.S."/>
            <person name="Shen B."/>
        </authorList>
    </citation>
    <scope>NUCLEOTIDE SEQUENCE [LARGE SCALE GENOMIC DNA]</scope>
    <source>
        <strain evidence="14 15">NPDC001694</strain>
    </source>
</reference>
<dbReference type="InterPro" id="IPR032694">
    <property type="entry name" value="CopC/D"/>
</dbReference>
<feature type="transmembrane region" description="Helical" evidence="10">
    <location>
        <begin position="467"/>
        <end position="488"/>
    </location>
</feature>
<dbReference type="PANTHER" id="PTHR34820">
    <property type="entry name" value="INNER MEMBRANE PROTEIN YEBZ"/>
    <property type="match status" value="1"/>
</dbReference>
<comment type="caution">
    <text evidence="14">The sequence shown here is derived from an EMBL/GenBank/DDBJ whole genome shotgun (WGS) entry which is preliminary data.</text>
</comment>
<feature type="transmembrane region" description="Helical" evidence="10">
    <location>
        <begin position="150"/>
        <end position="169"/>
    </location>
</feature>
<feature type="region of interest" description="Disordered" evidence="9">
    <location>
        <begin position="405"/>
        <end position="456"/>
    </location>
</feature>
<feature type="transmembrane region" description="Helical" evidence="10">
    <location>
        <begin position="365"/>
        <end position="384"/>
    </location>
</feature>
<feature type="transmembrane region" description="Helical" evidence="10">
    <location>
        <begin position="292"/>
        <end position="315"/>
    </location>
</feature>
<proteinExistence type="predicted"/>
<keyword evidence="8 10" id="KW-0472">Membrane</keyword>
<feature type="transmembrane region" description="Helical" evidence="10">
    <location>
        <begin position="227"/>
        <end position="246"/>
    </location>
</feature>
<feature type="compositionally biased region" description="Basic and acidic residues" evidence="9">
    <location>
        <begin position="418"/>
        <end position="429"/>
    </location>
</feature>
<evidence type="ECO:0000256" key="11">
    <source>
        <dbReference type="SAM" id="SignalP"/>
    </source>
</evidence>
<dbReference type="Gene3D" id="2.60.40.1220">
    <property type="match status" value="1"/>
</dbReference>
<keyword evidence="2" id="KW-1003">Cell membrane</keyword>
<evidence type="ECO:0000313" key="15">
    <source>
        <dbReference type="Proteomes" id="UP001490365"/>
    </source>
</evidence>
<evidence type="ECO:0000256" key="3">
    <source>
        <dbReference type="ARBA" id="ARBA00022692"/>
    </source>
</evidence>
<dbReference type="InterPro" id="IPR014755">
    <property type="entry name" value="Cu-Rt/internalin_Ig-like"/>
</dbReference>
<feature type="transmembrane region" description="Helical" evidence="10">
    <location>
        <begin position="262"/>
        <end position="280"/>
    </location>
</feature>
<evidence type="ECO:0000256" key="2">
    <source>
        <dbReference type="ARBA" id="ARBA00022475"/>
    </source>
</evidence>
<protein>
    <submittedName>
        <fullName evidence="14">Copper resistance protein CopC</fullName>
    </submittedName>
</protein>